<dbReference type="AlphaFoldDB" id="A0A6A8A5Q2"/>
<dbReference type="RefSeq" id="WP_153352743.1">
    <property type="nucleotide sequence ID" value="NZ_JAYKOO010000006.1"/>
</dbReference>
<evidence type="ECO:0000256" key="1">
    <source>
        <dbReference type="SAM" id="SignalP"/>
    </source>
</evidence>
<dbReference type="EMBL" id="WIXI01000024">
    <property type="protein sequence ID" value="MQY45187.1"/>
    <property type="molecule type" value="Genomic_DNA"/>
</dbReference>
<gene>
    <name evidence="2" type="ORF">GAO09_03775</name>
</gene>
<name>A0A6A8A5Q2_9HYPH</name>
<evidence type="ECO:0000313" key="3">
    <source>
        <dbReference type="Proteomes" id="UP000435138"/>
    </source>
</evidence>
<proteinExistence type="predicted"/>
<keyword evidence="1" id="KW-0732">Signal</keyword>
<protein>
    <submittedName>
        <fullName evidence="2">Uncharacterized protein</fullName>
    </submittedName>
</protein>
<dbReference type="Proteomes" id="UP000435138">
    <property type="component" value="Unassembled WGS sequence"/>
</dbReference>
<keyword evidence="3" id="KW-1185">Reference proteome</keyword>
<evidence type="ECO:0000313" key="2">
    <source>
        <dbReference type="EMBL" id="MQY45187.1"/>
    </source>
</evidence>
<comment type="caution">
    <text evidence="2">The sequence shown here is derived from an EMBL/GenBank/DDBJ whole genome shotgun (WGS) entry which is preliminary data.</text>
</comment>
<feature type="chain" id="PRO_5025410079" evidence="1">
    <location>
        <begin position="25"/>
        <end position="123"/>
    </location>
</feature>
<sequence>MKLSTSRVIMLTLSFCYAISPAYGAGLKPESKDGAMIAGGYTAVNEACFAGKGYLTPQALKFAREAKRKNSKWFFAAYNEETQGSTAYDEPFCNTIIFKLYEAKGEDSRKLGFRIMNTDSFAE</sequence>
<feature type="signal peptide" evidence="1">
    <location>
        <begin position="1"/>
        <end position="24"/>
    </location>
</feature>
<accession>A0A6A8A5Q2</accession>
<reference evidence="2 3" key="1">
    <citation type="submission" date="2019-11" db="EMBL/GenBank/DDBJ databases">
        <title>Genome analysis of Rhizobacterium cereale a novel genus and species isolated from maize roots in North Spain.</title>
        <authorList>
            <person name="Menendez E."/>
            <person name="Flores-Felix J.D."/>
            <person name="Ramirez-Bahena M.-H."/>
            <person name="Igual J.M."/>
            <person name="Garcia-Fraile P."/>
            <person name="Peix A."/>
            <person name="Velazquez E."/>
        </authorList>
    </citation>
    <scope>NUCLEOTIDE SEQUENCE [LARGE SCALE GENOMIC DNA]</scope>
    <source>
        <strain evidence="2 3">RZME27</strain>
    </source>
</reference>
<organism evidence="2 3">
    <name type="scientific">Endobacterium cereale</name>
    <dbReference type="NCBI Taxonomy" id="2663029"/>
    <lineage>
        <taxon>Bacteria</taxon>
        <taxon>Pseudomonadati</taxon>
        <taxon>Pseudomonadota</taxon>
        <taxon>Alphaproteobacteria</taxon>
        <taxon>Hyphomicrobiales</taxon>
        <taxon>Rhizobiaceae</taxon>
        <taxon>Endobacterium</taxon>
    </lineage>
</organism>